<dbReference type="RefSeq" id="WP_344888601.1">
    <property type="nucleotide sequence ID" value="NZ_BAABAS010000003.1"/>
</dbReference>
<organism evidence="11 12">
    <name type="scientific">Actinomadura meridiana</name>
    <dbReference type="NCBI Taxonomy" id="559626"/>
    <lineage>
        <taxon>Bacteria</taxon>
        <taxon>Bacillati</taxon>
        <taxon>Actinomycetota</taxon>
        <taxon>Actinomycetes</taxon>
        <taxon>Streptosporangiales</taxon>
        <taxon>Thermomonosporaceae</taxon>
        <taxon>Actinomadura</taxon>
    </lineage>
</organism>
<evidence type="ECO:0000259" key="10">
    <source>
        <dbReference type="PROSITE" id="PS51012"/>
    </source>
</evidence>
<evidence type="ECO:0000313" key="11">
    <source>
        <dbReference type="EMBL" id="GAA4224476.1"/>
    </source>
</evidence>
<sequence>MISRNALYIADRMLRELKRDVRTMFLFIVSPAFVMVLTKGILYDHPETFDRVGLITMGLFPTAPAFLFVAFAVQRERYRGTLEYLMTAPVRRLDVYVGYVIAFTLPAFVQIAGMLAVTYGFLDLNIAGAWWQVALFALLSCVLGVGLGLFSANLAHNELQLTKVLAAMAAPHLMLSGIFQPFDDMDGWMKVLASVAPWRYAVGAVSGLHENASMTAGMWGDLGATLLIVALLSAVSVITIFRRRTA</sequence>
<dbReference type="Pfam" id="PF01061">
    <property type="entry name" value="ABC2_membrane"/>
    <property type="match status" value="1"/>
</dbReference>
<keyword evidence="4 9" id="KW-1003">Cell membrane</keyword>
<dbReference type="InterPro" id="IPR047817">
    <property type="entry name" value="ABC2_TM_bact-type"/>
</dbReference>
<keyword evidence="3 9" id="KW-0813">Transport</keyword>
<gene>
    <name evidence="11" type="ORF">GCM10022254_03980</name>
</gene>
<dbReference type="EMBL" id="BAABAS010000003">
    <property type="protein sequence ID" value="GAA4224476.1"/>
    <property type="molecule type" value="Genomic_DNA"/>
</dbReference>
<feature type="domain" description="ABC transmembrane type-2" evidence="10">
    <location>
        <begin position="11"/>
        <end position="243"/>
    </location>
</feature>
<evidence type="ECO:0000256" key="1">
    <source>
        <dbReference type="ARBA" id="ARBA00004651"/>
    </source>
</evidence>
<feature type="transmembrane region" description="Helical" evidence="9">
    <location>
        <begin position="54"/>
        <end position="73"/>
    </location>
</feature>
<evidence type="ECO:0000256" key="2">
    <source>
        <dbReference type="ARBA" id="ARBA00007783"/>
    </source>
</evidence>
<keyword evidence="8" id="KW-0046">Antibiotic resistance</keyword>
<name>A0ABP8BS58_9ACTN</name>
<keyword evidence="6 9" id="KW-1133">Transmembrane helix</keyword>
<accession>A0ABP8BS58</accession>
<proteinExistence type="inferred from homology"/>
<keyword evidence="7 9" id="KW-0472">Membrane</keyword>
<keyword evidence="12" id="KW-1185">Reference proteome</keyword>
<dbReference type="PROSITE" id="PS51012">
    <property type="entry name" value="ABC_TM2"/>
    <property type="match status" value="1"/>
</dbReference>
<keyword evidence="5 9" id="KW-0812">Transmembrane</keyword>
<comment type="caution">
    <text evidence="11">The sequence shown here is derived from an EMBL/GenBank/DDBJ whole genome shotgun (WGS) entry which is preliminary data.</text>
</comment>
<reference evidence="12" key="1">
    <citation type="journal article" date="2019" name="Int. J. Syst. Evol. Microbiol.">
        <title>The Global Catalogue of Microorganisms (GCM) 10K type strain sequencing project: providing services to taxonomists for standard genome sequencing and annotation.</title>
        <authorList>
            <consortium name="The Broad Institute Genomics Platform"/>
            <consortium name="The Broad Institute Genome Sequencing Center for Infectious Disease"/>
            <person name="Wu L."/>
            <person name="Ma J."/>
        </authorList>
    </citation>
    <scope>NUCLEOTIDE SEQUENCE [LARGE SCALE GENOMIC DNA]</scope>
    <source>
        <strain evidence="12">JCM 17440</strain>
    </source>
</reference>
<evidence type="ECO:0000256" key="4">
    <source>
        <dbReference type="ARBA" id="ARBA00022475"/>
    </source>
</evidence>
<dbReference type="PANTHER" id="PTHR30294">
    <property type="entry name" value="MEMBRANE COMPONENT OF ABC TRANSPORTER YHHJ-RELATED"/>
    <property type="match status" value="1"/>
</dbReference>
<feature type="transmembrane region" description="Helical" evidence="9">
    <location>
        <begin position="222"/>
        <end position="241"/>
    </location>
</feature>
<dbReference type="InterPro" id="IPR051449">
    <property type="entry name" value="ABC-2_transporter_component"/>
</dbReference>
<dbReference type="PANTHER" id="PTHR30294:SF38">
    <property type="entry name" value="TRANSPORT PERMEASE PROTEIN"/>
    <property type="match status" value="1"/>
</dbReference>
<dbReference type="PIRSF" id="PIRSF006648">
    <property type="entry name" value="DrrB"/>
    <property type="match status" value="1"/>
</dbReference>
<evidence type="ECO:0000256" key="6">
    <source>
        <dbReference type="ARBA" id="ARBA00022989"/>
    </source>
</evidence>
<comment type="subcellular location">
    <subcellularLocation>
        <location evidence="1 9">Cell membrane</location>
        <topology evidence="1 9">Multi-pass membrane protein</topology>
    </subcellularLocation>
</comment>
<protein>
    <recommendedName>
        <fullName evidence="9">Transport permease protein</fullName>
    </recommendedName>
</protein>
<evidence type="ECO:0000256" key="9">
    <source>
        <dbReference type="RuleBase" id="RU361157"/>
    </source>
</evidence>
<dbReference type="Proteomes" id="UP001501710">
    <property type="component" value="Unassembled WGS sequence"/>
</dbReference>
<feature type="transmembrane region" description="Helical" evidence="9">
    <location>
        <begin position="93"/>
        <end position="117"/>
    </location>
</feature>
<dbReference type="InterPro" id="IPR013525">
    <property type="entry name" value="ABC2_TM"/>
</dbReference>
<comment type="similarity">
    <text evidence="2 9">Belongs to the ABC-2 integral membrane protein family.</text>
</comment>
<feature type="transmembrane region" description="Helical" evidence="9">
    <location>
        <begin position="129"/>
        <end position="152"/>
    </location>
</feature>
<evidence type="ECO:0000256" key="5">
    <source>
        <dbReference type="ARBA" id="ARBA00022692"/>
    </source>
</evidence>
<evidence type="ECO:0000313" key="12">
    <source>
        <dbReference type="Proteomes" id="UP001501710"/>
    </source>
</evidence>
<feature type="transmembrane region" description="Helical" evidence="9">
    <location>
        <begin position="164"/>
        <end position="182"/>
    </location>
</feature>
<feature type="transmembrane region" description="Helical" evidence="9">
    <location>
        <begin position="21"/>
        <end position="42"/>
    </location>
</feature>
<evidence type="ECO:0000256" key="7">
    <source>
        <dbReference type="ARBA" id="ARBA00023136"/>
    </source>
</evidence>
<dbReference type="InterPro" id="IPR000412">
    <property type="entry name" value="ABC_2_transport"/>
</dbReference>
<evidence type="ECO:0000256" key="3">
    <source>
        <dbReference type="ARBA" id="ARBA00022448"/>
    </source>
</evidence>
<evidence type="ECO:0000256" key="8">
    <source>
        <dbReference type="ARBA" id="ARBA00023251"/>
    </source>
</evidence>